<protein>
    <submittedName>
        <fullName evidence="4">Kelch domain protein</fullName>
    </submittedName>
</protein>
<keyword evidence="2" id="KW-0732">Signal</keyword>
<dbReference type="EMBL" id="LXWW01000023">
    <property type="protein sequence ID" value="OAO17621.1"/>
    <property type="molecule type" value="Genomic_DNA"/>
</dbReference>
<dbReference type="InterPro" id="IPR037524">
    <property type="entry name" value="PA14/GLEYA"/>
</dbReference>
<keyword evidence="1" id="KW-0812">Transmembrane</keyword>
<dbReference type="InterPro" id="IPR008979">
    <property type="entry name" value="Galactose-bd-like_sf"/>
</dbReference>
<dbReference type="SMART" id="SM00758">
    <property type="entry name" value="PA14"/>
    <property type="match status" value="1"/>
</dbReference>
<evidence type="ECO:0000256" key="2">
    <source>
        <dbReference type="SAM" id="SignalP"/>
    </source>
</evidence>
<evidence type="ECO:0000259" key="3">
    <source>
        <dbReference type="PROSITE" id="PS51820"/>
    </source>
</evidence>
<feature type="signal peptide" evidence="2">
    <location>
        <begin position="1"/>
        <end position="23"/>
    </location>
</feature>
<keyword evidence="5" id="KW-1185">Reference proteome</keyword>
<accession>A0A196SMZ8</accession>
<dbReference type="Gene3D" id="2.60.40.10">
    <property type="entry name" value="Immunoglobulins"/>
    <property type="match status" value="4"/>
</dbReference>
<feature type="transmembrane region" description="Helical" evidence="1">
    <location>
        <begin position="1544"/>
        <end position="1568"/>
    </location>
</feature>
<keyword evidence="1" id="KW-1133">Transmembrane helix</keyword>
<reference evidence="4 5" key="1">
    <citation type="submission" date="2016-05" db="EMBL/GenBank/DDBJ databases">
        <title>Nuclear genome of Blastocystis sp. subtype 1 NandII.</title>
        <authorList>
            <person name="Gentekaki E."/>
            <person name="Curtis B."/>
            <person name="Stairs C."/>
            <person name="Eme L."/>
            <person name="Herman E."/>
            <person name="Klimes V."/>
            <person name="Arias M.C."/>
            <person name="Elias M."/>
            <person name="Hilliou F."/>
            <person name="Klute M."/>
            <person name="Malik S.-B."/>
            <person name="Pightling A."/>
            <person name="Rachubinski R."/>
            <person name="Salas D."/>
            <person name="Schlacht A."/>
            <person name="Suga H."/>
            <person name="Archibald J."/>
            <person name="Ball S.G."/>
            <person name="Clark G."/>
            <person name="Dacks J."/>
            <person name="Van Der Giezen M."/>
            <person name="Tsaousis A."/>
            <person name="Roger A."/>
        </authorList>
    </citation>
    <scope>NUCLEOTIDE SEQUENCE [LARGE SCALE GENOMIC DNA]</scope>
    <source>
        <strain evidence="5">ATCC 50177 / NandII</strain>
    </source>
</reference>
<dbReference type="Gene3D" id="2.60.120.260">
    <property type="entry name" value="Galactose-binding domain-like"/>
    <property type="match status" value="1"/>
</dbReference>
<gene>
    <name evidence="4" type="ORF">AV274_0645</name>
</gene>
<feature type="domain" description="PA14" evidence="3">
    <location>
        <begin position="451"/>
        <end position="606"/>
    </location>
</feature>
<name>A0A196SMZ8_BLAHN</name>
<dbReference type="InterPro" id="IPR011658">
    <property type="entry name" value="PA14_dom"/>
</dbReference>
<organism evidence="4 5">
    <name type="scientific">Blastocystis sp. subtype 1 (strain ATCC 50177 / NandII)</name>
    <dbReference type="NCBI Taxonomy" id="478820"/>
    <lineage>
        <taxon>Eukaryota</taxon>
        <taxon>Sar</taxon>
        <taxon>Stramenopiles</taxon>
        <taxon>Bigyra</taxon>
        <taxon>Opalozoa</taxon>
        <taxon>Opalinata</taxon>
        <taxon>Blastocystidae</taxon>
        <taxon>Blastocystis</taxon>
    </lineage>
</organism>
<dbReference type="Proteomes" id="UP000078348">
    <property type="component" value="Unassembled WGS sequence"/>
</dbReference>
<comment type="caution">
    <text evidence="4">The sequence shown here is derived from an EMBL/GenBank/DDBJ whole genome shotgun (WGS) entry which is preliminary data.</text>
</comment>
<sequence>MTNMLWSFLLLSLVGTLTEGVYAATIVCGSDPIVFTTGVQQNVTCTNIVRNPSITPVLPRGLHFENGAIRGTPVEGSPMTTYTIVSKWNSGTFSLGGMFTQTALYVVIGTPTFITPGFADQVVFSGLAILPIRFIGNTVFASYSISPEIGSGISFNTTTGVISGTYTGNTVTVSYQVTGTNSFGSATASFTLSYQPQSGANIEGLNACYYPETNGYNLYPEEWFYTAVADDCVRLETLNLVDNYIRDHEHSWPGLSNRIEDVFSAFITGFLNIGQQGNYTFILSALHSAAIFFDEDPTPLVFIAGEASEVRSDSDTILLTPGRHLMRIYYLNNKGAARLRVEYECAAVGLPRTVITKIATFVGGRAPSFLEMRDVTSFVNGMVKTERPRIAGSLLEGFSIAPALPQGLTLNEVTGVISGSSDAQMDCVYTLTASGPLGECKTAFRLSIGESPLPDLVVRYYAFEPSQEMCNLQAFPASLLTLVEETTDSTLFHPLQPKGTSWSGVPDDVFPGFYAVWKGFIHIPTPGEYTFFLRSADGSRIYFNNEVFMEAWRCSGSSVTSTKKRTVDTAGYYPFEVQYFSNANEFVLELTWKKPDDSSGPIDASFLSHLPSSTLSYATPTAIYYRSVPIPENKPTWFGITAQGTAFQITPALPSGLTLQSTGVISGTPAETSEEITYTVTAMANNVLYTTTLLIKVSVATAPSDLTVTDAAGKPVSTLTLKQFEDAPALKLAAKNARTWRIDPPLPEGLSIDLKTLTLKGKAYQAQQATVHSIVASSSGGSVSVTLTITITGCEYGHYFYTEAGGNSPTALTIRNVKTNETIVSTEGVPAGRYGITLCLPSVDYSYTMGCRRPGQFVCVVNICRDDGLRYVSHIFPGLTGVHGVFNPEIKEKPVLTASTDVLYLTLREKFSVKLNITGVYKEVVPETPLPATVKYEANYKSLTGYFTEMGDFSVTLSAENDKGKGSVTIVFHVATCEEGKVLVTFYRSEVRNDESMVVASETGEEILNVQFGFNEFIQSVCVVNGDYHVTMRKTTGTWSPGTELLVKDAWDDVLASPIMDDPSGEKTEYFAINYAIVDRLKMRFYNQPKAPSAKWSALDFNDKNWVSADHASFGNFTASTAYFRKEFTVDSRHKYTILAFDVEIYDGAIVYINGKEVVRRNLPLAGVTHESMAIDRYDALLWRRTTVPMSDLQNGRNVLAVELHRYAGADTGIVFDVYGSLLSGECMKRTDKGRATDSEHAPSADHQPYMAFDDSLRTTWKESQTPLFLQFNYNYDRFEYINKVVLFAGAQYQGIMPKKFEILGMTGPDEGDVLASVDNRNLFMAPQASAEVFLHNTRAYNAYRLLVEETTGSKSVELAEVVLYTCNIQYCPKQRGWESIYAGSSTFGSCRRNTFGEAHRACSIEKYDAVWSAIDYSNCLPTNPPQNTAYIDFKYMVSNCQMDVFRQVVKARFIDITRDILLAKKENIMLFLERDCSDSETENVCFYVRVTTDLRIADYVYDNMKLLQEQMSYRMYTDPPKELPKGLYFVMVINPLLRTPRSMVVVIVVIVLVALIIIGTAIMLFMIHSGKLEKRVKGGVNRKRTIESLQEQMETTRKEKKSLLE</sequence>
<dbReference type="OrthoDB" id="66330at2759"/>
<dbReference type="SUPFAM" id="SSF56988">
    <property type="entry name" value="Anthrax protective antigen"/>
    <property type="match status" value="1"/>
</dbReference>
<feature type="chain" id="PRO_5008274722" evidence="2">
    <location>
        <begin position="24"/>
        <end position="1606"/>
    </location>
</feature>
<dbReference type="Pfam" id="PF07691">
    <property type="entry name" value="PA14"/>
    <property type="match status" value="1"/>
</dbReference>
<proteinExistence type="predicted"/>
<dbReference type="PROSITE" id="PS51820">
    <property type="entry name" value="PA14"/>
    <property type="match status" value="1"/>
</dbReference>
<dbReference type="SUPFAM" id="SSF49785">
    <property type="entry name" value="Galactose-binding domain-like"/>
    <property type="match status" value="1"/>
</dbReference>
<keyword evidence="1" id="KW-0472">Membrane</keyword>
<dbReference type="Pfam" id="PF05345">
    <property type="entry name" value="He_PIG"/>
    <property type="match status" value="2"/>
</dbReference>
<evidence type="ECO:0000256" key="1">
    <source>
        <dbReference type="SAM" id="Phobius"/>
    </source>
</evidence>
<evidence type="ECO:0000313" key="4">
    <source>
        <dbReference type="EMBL" id="OAO17621.1"/>
    </source>
</evidence>
<dbReference type="Gene3D" id="3.90.182.10">
    <property type="entry name" value="Toxin - Anthrax Protective Antigen,domain 1"/>
    <property type="match status" value="1"/>
</dbReference>
<evidence type="ECO:0000313" key="5">
    <source>
        <dbReference type="Proteomes" id="UP000078348"/>
    </source>
</evidence>
<dbReference type="InterPro" id="IPR013783">
    <property type="entry name" value="Ig-like_fold"/>
</dbReference>